<dbReference type="EMBL" id="JABEZV010000011">
    <property type="protein sequence ID" value="MBA0725084.1"/>
    <property type="molecule type" value="Genomic_DNA"/>
</dbReference>
<gene>
    <name evidence="1" type="ORF">Golax_021701</name>
</gene>
<evidence type="ECO:0008006" key="3">
    <source>
        <dbReference type="Google" id="ProtNLM"/>
    </source>
</evidence>
<organism evidence="1 2">
    <name type="scientific">Gossypium laxum</name>
    <dbReference type="NCBI Taxonomy" id="34288"/>
    <lineage>
        <taxon>Eukaryota</taxon>
        <taxon>Viridiplantae</taxon>
        <taxon>Streptophyta</taxon>
        <taxon>Embryophyta</taxon>
        <taxon>Tracheophyta</taxon>
        <taxon>Spermatophyta</taxon>
        <taxon>Magnoliopsida</taxon>
        <taxon>eudicotyledons</taxon>
        <taxon>Gunneridae</taxon>
        <taxon>Pentapetalae</taxon>
        <taxon>rosids</taxon>
        <taxon>malvids</taxon>
        <taxon>Malvales</taxon>
        <taxon>Malvaceae</taxon>
        <taxon>Malvoideae</taxon>
        <taxon>Gossypium</taxon>
    </lineage>
</organism>
<evidence type="ECO:0000313" key="2">
    <source>
        <dbReference type="Proteomes" id="UP000593574"/>
    </source>
</evidence>
<protein>
    <recommendedName>
        <fullName evidence="3">Gag-pol polyprotein</fullName>
    </recommendedName>
</protein>
<feature type="non-terminal residue" evidence="1">
    <location>
        <position position="1"/>
    </location>
</feature>
<name>A0A7J9ANU8_9ROSI</name>
<proteinExistence type="predicted"/>
<evidence type="ECO:0000313" key="1">
    <source>
        <dbReference type="EMBL" id="MBA0725084.1"/>
    </source>
</evidence>
<dbReference type="AlphaFoldDB" id="A0A7J9ANU8"/>
<keyword evidence="2" id="KW-1185">Reference proteome</keyword>
<reference evidence="1 2" key="1">
    <citation type="journal article" date="2019" name="Genome Biol. Evol.">
        <title>Insights into the evolution of the New World diploid cottons (Gossypium, subgenus Houzingenia) based on genome sequencing.</title>
        <authorList>
            <person name="Grover C.E."/>
            <person name="Arick M.A. 2nd"/>
            <person name="Thrash A."/>
            <person name="Conover J.L."/>
            <person name="Sanders W.S."/>
            <person name="Peterson D.G."/>
            <person name="Frelichowski J.E."/>
            <person name="Scheffler J.A."/>
            <person name="Scheffler B.E."/>
            <person name="Wendel J.F."/>
        </authorList>
    </citation>
    <scope>NUCLEOTIDE SEQUENCE [LARGE SCALE GENOMIC DNA]</scope>
    <source>
        <strain evidence="1">4</strain>
        <tissue evidence="1">Leaf</tissue>
    </source>
</reference>
<sequence>KKVPKKKKDIRCHECVGCGHNQVECANILNKNKKSLCIAWSDDGSSCEPKDDDEHQSNYLIFTSKVVNAVTIDLDNYSYSHVESIEDFMDNYKTMLNKWDLVCKINKRLTDENFRLKQEN</sequence>
<accession>A0A7J9ANU8</accession>
<dbReference type="Proteomes" id="UP000593574">
    <property type="component" value="Unassembled WGS sequence"/>
</dbReference>
<comment type="caution">
    <text evidence="1">The sequence shown here is derived from an EMBL/GenBank/DDBJ whole genome shotgun (WGS) entry which is preliminary data.</text>
</comment>